<evidence type="ECO:0000313" key="2">
    <source>
        <dbReference type="Proteomes" id="UP000001410"/>
    </source>
</evidence>
<dbReference type="EMBL" id="AE014075">
    <property type="protein sequence ID" value="AAN78866.1"/>
    <property type="molecule type" value="Genomic_DNA"/>
</dbReference>
<dbReference type="HOGENOM" id="CLU_1737654_0_0_6"/>
<name>A0A0H2V4L7_ECOL6</name>
<dbReference type="KEGG" id="ecc:c0385"/>
<dbReference type="AlphaFoldDB" id="A0A0H2V4L7"/>
<accession>A0A0H2V4L7</accession>
<dbReference type="STRING" id="199310.c0385"/>
<proteinExistence type="predicted"/>
<dbReference type="Proteomes" id="UP000001410">
    <property type="component" value="Chromosome"/>
</dbReference>
<protein>
    <submittedName>
        <fullName evidence="1">Uncharacterized protein</fullName>
    </submittedName>
</protein>
<sequence>MNRVSLRFACVMDAASRILTGNYCNPPEVKKNNARQCQALKRLATGDWRDEYDAHIPRLFDPGILRDINNIIINQRTTSRFCEDGDKVRFWIHFTNRNRSTTGIYQVINNDEAFAIAFCAFQHFKLALVVVIVAGNTNGIDMTNTQFTRQ</sequence>
<keyword evidence="2" id="KW-1185">Reference proteome</keyword>
<organism evidence="1 2">
    <name type="scientific">Escherichia coli O6:H1 (strain CFT073 / ATCC 700928 / UPEC)</name>
    <dbReference type="NCBI Taxonomy" id="199310"/>
    <lineage>
        <taxon>Bacteria</taxon>
        <taxon>Pseudomonadati</taxon>
        <taxon>Pseudomonadota</taxon>
        <taxon>Gammaproteobacteria</taxon>
        <taxon>Enterobacterales</taxon>
        <taxon>Enterobacteriaceae</taxon>
        <taxon>Escherichia</taxon>
    </lineage>
</organism>
<reference evidence="1 2" key="1">
    <citation type="journal article" date="2002" name="Proc. Natl. Acad. Sci. U.S.A.">
        <title>Extensive mosaic structure revealed by the complete genome sequence of uropathogenic Escherichia coli.</title>
        <authorList>
            <person name="Welch R.A."/>
            <person name="Burland V."/>
            <person name="Plunkett G.III."/>
            <person name="Redford P."/>
            <person name="Roesch P."/>
            <person name="Rasko D."/>
            <person name="Buckles E.L."/>
            <person name="Liou S.R."/>
            <person name="Boutin A."/>
            <person name="Hackett J."/>
            <person name="Stroud D."/>
            <person name="Mayhew G.F."/>
            <person name="Rose D.J."/>
            <person name="Zhou S."/>
            <person name="Schwartz D.C."/>
            <person name="Perna N.T."/>
            <person name="Mobley H.L."/>
            <person name="Donnenberg M.S."/>
            <person name="Blattner F.R."/>
        </authorList>
    </citation>
    <scope>NUCLEOTIDE SEQUENCE [LARGE SCALE GENOMIC DNA]</scope>
    <source>
        <strain evidence="2">CFT073 / ATCC 700928 / UPEC</strain>
    </source>
</reference>
<gene>
    <name evidence="1" type="ordered locus">c0385</name>
</gene>
<evidence type="ECO:0000313" key="1">
    <source>
        <dbReference type="EMBL" id="AAN78866.1"/>
    </source>
</evidence>